<keyword evidence="8" id="KW-1185">Reference proteome</keyword>
<dbReference type="RefSeq" id="XP_003042238.1">
    <property type="nucleotide sequence ID" value="XM_003042192.1"/>
</dbReference>
<dbReference type="VEuPathDB" id="FungiDB:NECHADRAFT_81206"/>
<dbReference type="EMBL" id="GG698928">
    <property type="protein sequence ID" value="EEU36525.1"/>
    <property type="molecule type" value="Genomic_DNA"/>
</dbReference>
<evidence type="ECO:0000259" key="6">
    <source>
        <dbReference type="Pfam" id="PF00107"/>
    </source>
</evidence>
<dbReference type="OrthoDB" id="1879366at2759"/>
<dbReference type="KEGG" id="nhe:NECHADRAFT_81206"/>
<dbReference type="InParanoid" id="C7ZHP0"/>
<dbReference type="Proteomes" id="UP000005206">
    <property type="component" value="Chromosome 6"/>
</dbReference>
<dbReference type="GO" id="GO:0046872">
    <property type="term" value="F:metal ion binding"/>
    <property type="evidence" value="ECO:0007669"/>
    <property type="project" value="UniProtKB-KW"/>
</dbReference>
<organism evidence="7 8">
    <name type="scientific">Fusarium vanettenii (strain ATCC MYA-4622 / CBS 123669 / FGSC 9596 / NRRL 45880 / 77-13-4)</name>
    <name type="common">Fusarium solani subsp. pisi</name>
    <dbReference type="NCBI Taxonomy" id="660122"/>
    <lineage>
        <taxon>Eukaryota</taxon>
        <taxon>Fungi</taxon>
        <taxon>Dikarya</taxon>
        <taxon>Ascomycota</taxon>
        <taxon>Pezizomycotina</taxon>
        <taxon>Sordariomycetes</taxon>
        <taxon>Hypocreomycetidae</taxon>
        <taxon>Hypocreales</taxon>
        <taxon>Nectriaceae</taxon>
        <taxon>Fusarium</taxon>
        <taxon>Fusarium solani species complex</taxon>
        <taxon>Fusarium vanettenii</taxon>
    </lineage>
</organism>
<dbReference type="STRING" id="660122.C7ZHP0"/>
<sequence>MEDYEFQGWLGYSADAVNGKMQWDVFELKILIYLGNIEAAPMLCAGVTVYTPLRNNGRMGKMVGIVGVGGLGHFGILFARALGAEKVVGISRKASKRDEVLALGADMYIATDGKDEKNWATENSRTIDLIISTASSPDMPLTDYHKLLWYRSDFIEVNAPNNSDLPPINAFTLISGGFKIGGSATGSPADIEEMLYFVVGKKVKP</sequence>
<evidence type="ECO:0000256" key="1">
    <source>
        <dbReference type="ARBA" id="ARBA00001947"/>
    </source>
</evidence>
<dbReference type="InterPro" id="IPR013149">
    <property type="entry name" value="ADH-like_C"/>
</dbReference>
<dbReference type="InterPro" id="IPR036291">
    <property type="entry name" value="NAD(P)-bd_dom_sf"/>
</dbReference>
<reference evidence="7 8" key="1">
    <citation type="journal article" date="2009" name="PLoS Genet.">
        <title>The genome of Nectria haematococca: contribution of supernumerary chromosomes to gene expansion.</title>
        <authorList>
            <person name="Coleman J.J."/>
            <person name="Rounsley S.D."/>
            <person name="Rodriguez-Carres M."/>
            <person name="Kuo A."/>
            <person name="Wasmann C.C."/>
            <person name="Grimwood J."/>
            <person name="Schmutz J."/>
            <person name="Taga M."/>
            <person name="White G.J."/>
            <person name="Zhou S."/>
            <person name="Schwartz D.C."/>
            <person name="Freitag M."/>
            <person name="Ma L.J."/>
            <person name="Danchin E.G."/>
            <person name="Henrissat B."/>
            <person name="Coutinho P.M."/>
            <person name="Nelson D.R."/>
            <person name="Straney D."/>
            <person name="Napoli C.A."/>
            <person name="Barker B.M."/>
            <person name="Gribskov M."/>
            <person name="Rep M."/>
            <person name="Kroken S."/>
            <person name="Molnar I."/>
            <person name="Rensing C."/>
            <person name="Kennell J.C."/>
            <person name="Zamora J."/>
            <person name="Farman M.L."/>
            <person name="Selker E.U."/>
            <person name="Salamov A."/>
            <person name="Shapiro H."/>
            <person name="Pangilinan J."/>
            <person name="Lindquist E."/>
            <person name="Lamers C."/>
            <person name="Grigoriev I.V."/>
            <person name="Geiser D.M."/>
            <person name="Covert S.F."/>
            <person name="Temporini E."/>
            <person name="Vanetten H.D."/>
        </authorList>
    </citation>
    <scope>NUCLEOTIDE SEQUENCE [LARGE SCALE GENOMIC DNA]</scope>
    <source>
        <strain evidence="8">ATCC MYA-4622 / CBS 123669 / FGSC 9596 / NRRL 45880 / 77-13-4</strain>
    </source>
</reference>
<feature type="transmembrane region" description="Helical" evidence="5">
    <location>
        <begin position="30"/>
        <end position="50"/>
    </location>
</feature>
<keyword evidence="4" id="KW-0560">Oxidoreductase</keyword>
<feature type="transmembrane region" description="Helical" evidence="5">
    <location>
        <begin position="62"/>
        <end position="83"/>
    </location>
</feature>
<feature type="domain" description="Alcohol dehydrogenase-like C-terminal" evidence="6">
    <location>
        <begin position="70"/>
        <end position="198"/>
    </location>
</feature>
<gene>
    <name evidence="7" type="ORF">NECHADRAFT_81206</name>
</gene>
<dbReference type="FunFam" id="3.40.50.720:FF:000022">
    <property type="entry name" value="Cinnamyl alcohol dehydrogenase"/>
    <property type="match status" value="1"/>
</dbReference>
<keyword evidence="5" id="KW-0812">Transmembrane</keyword>
<keyword evidence="3" id="KW-0862">Zinc</keyword>
<dbReference type="PANTHER" id="PTHR42683">
    <property type="entry name" value="ALDEHYDE REDUCTASE"/>
    <property type="match status" value="1"/>
</dbReference>
<dbReference type="Gene3D" id="3.40.50.720">
    <property type="entry name" value="NAD(P)-binding Rossmann-like Domain"/>
    <property type="match status" value="1"/>
</dbReference>
<evidence type="ECO:0000313" key="7">
    <source>
        <dbReference type="EMBL" id="EEU36525.1"/>
    </source>
</evidence>
<protein>
    <recommendedName>
        <fullName evidence="6">Alcohol dehydrogenase-like C-terminal domain-containing protein</fullName>
    </recommendedName>
</protein>
<evidence type="ECO:0000313" key="8">
    <source>
        <dbReference type="Proteomes" id="UP000005206"/>
    </source>
</evidence>
<proteinExistence type="predicted"/>
<evidence type="ECO:0000256" key="4">
    <source>
        <dbReference type="ARBA" id="ARBA00023002"/>
    </source>
</evidence>
<keyword evidence="2" id="KW-0479">Metal-binding</keyword>
<accession>C7ZHP0</accession>
<comment type="cofactor">
    <cofactor evidence="1">
        <name>Zn(2+)</name>
        <dbReference type="ChEBI" id="CHEBI:29105"/>
    </cofactor>
</comment>
<evidence type="ECO:0000256" key="3">
    <source>
        <dbReference type="ARBA" id="ARBA00022833"/>
    </source>
</evidence>
<dbReference type="SUPFAM" id="SSF51735">
    <property type="entry name" value="NAD(P)-binding Rossmann-fold domains"/>
    <property type="match status" value="1"/>
</dbReference>
<dbReference type="Gene3D" id="3.90.180.10">
    <property type="entry name" value="Medium-chain alcohol dehydrogenases, catalytic domain"/>
    <property type="match status" value="1"/>
</dbReference>
<keyword evidence="5" id="KW-0472">Membrane</keyword>
<dbReference type="AlphaFoldDB" id="C7ZHP0"/>
<evidence type="ECO:0000256" key="5">
    <source>
        <dbReference type="SAM" id="Phobius"/>
    </source>
</evidence>
<dbReference type="Pfam" id="PF00107">
    <property type="entry name" value="ADH_zinc_N"/>
    <property type="match status" value="1"/>
</dbReference>
<dbReference type="HOGENOM" id="CLU_026673_20_4_1"/>
<dbReference type="GO" id="GO:0016616">
    <property type="term" value="F:oxidoreductase activity, acting on the CH-OH group of donors, NAD or NADP as acceptor"/>
    <property type="evidence" value="ECO:0007669"/>
    <property type="project" value="InterPro"/>
</dbReference>
<evidence type="ECO:0000256" key="2">
    <source>
        <dbReference type="ARBA" id="ARBA00022723"/>
    </source>
</evidence>
<dbReference type="OMA" id="VEMINMA"/>
<dbReference type="eggNOG" id="KOG0023">
    <property type="taxonomic scope" value="Eukaryota"/>
</dbReference>
<dbReference type="InterPro" id="IPR047109">
    <property type="entry name" value="CAD-like"/>
</dbReference>
<dbReference type="GeneID" id="9669342"/>
<keyword evidence="5" id="KW-1133">Transmembrane helix</keyword>
<name>C7ZHP0_FUSV7</name>